<evidence type="ECO:0000256" key="5">
    <source>
        <dbReference type="ARBA" id="ARBA00022691"/>
    </source>
</evidence>
<organism evidence="7">
    <name type="scientific">marine sediment metagenome</name>
    <dbReference type="NCBI Taxonomy" id="412755"/>
    <lineage>
        <taxon>unclassified sequences</taxon>
        <taxon>metagenomes</taxon>
        <taxon>ecological metagenomes</taxon>
    </lineage>
</organism>
<evidence type="ECO:0000256" key="6">
    <source>
        <dbReference type="ARBA" id="ARBA00047942"/>
    </source>
</evidence>
<dbReference type="InterPro" id="IPR023095">
    <property type="entry name" value="Ade_MeTrfase_dom_2"/>
</dbReference>
<sequence length="345" mass="39830">IDFIIIAGDRSYSFFRNLQQNENTQYFSDGTQLSLFDLLETKIPIYTPATTKVRKVYFSPKRRNIPGKFKIQNRRFLGNKYKLLGFIEDIVNEKCNGFNSFCDIFAGTGVVGERFNEKDVKIISNDLLFSNYFPLEAFFGSTQINLDVLKEKIDFLNNLKTNQDNYFSIHYGNTYFTLENARKIGAIREEINKIADNENEKVALITALLYATDKVANTVGHYDAYRKNLDTVQPIQLLVPDITLENNTNNEVFREDANLLIRKISCDVLYIDPPYNSRQYSDTYHLLENLAEWKKPNVKGVAKKMDRSHIKSSYCLKNATQAFEDLIRNADCKHILLSYNNTGDS</sequence>
<dbReference type="SUPFAM" id="SSF53335">
    <property type="entry name" value="S-adenosyl-L-methionine-dependent methyltransferases"/>
    <property type="match status" value="1"/>
</dbReference>
<protein>
    <recommendedName>
        <fullName evidence="2">site-specific DNA-methyltransferase (adenine-specific)</fullName>
        <ecNumber evidence="2">2.1.1.72</ecNumber>
    </recommendedName>
</protein>
<dbReference type="Gene3D" id="3.40.50.150">
    <property type="entry name" value="Vaccinia Virus protein VP39"/>
    <property type="match status" value="1"/>
</dbReference>
<keyword evidence="4" id="KW-0808">Transferase</keyword>
<dbReference type="EC" id="2.1.1.72" evidence="2"/>
<proteinExistence type="inferred from homology"/>
<dbReference type="GO" id="GO:0003676">
    <property type="term" value="F:nucleic acid binding"/>
    <property type="evidence" value="ECO:0007669"/>
    <property type="project" value="InterPro"/>
</dbReference>
<evidence type="ECO:0000256" key="1">
    <source>
        <dbReference type="ARBA" id="ARBA00006594"/>
    </source>
</evidence>
<comment type="catalytic activity">
    <reaction evidence="6">
        <text>a 2'-deoxyadenosine in DNA + S-adenosyl-L-methionine = an N(6)-methyl-2'-deoxyadenosine in DNA + S-adenosyl-L-homocysteine + H(+)</text>
        <dbReference type="Rhea" id="RHEA:15197"/>
        <dbReference type="Rhea" id="RHEA-COMP:12418"/>
        <dbReference type="Rhea" id="RHEA-COMP:12419"/>
        <dbReference type="ChEBI" id="CHEBI:15378"/>
        <dbReference type="ChEBI" id="CHEBI:57856"/>
        <dbReference type="ChEBI" id="CHEBI:59789"/>
        <dbReference type="ChEBI" id="CHEBI:90615"/>
        <dbReference type="ChEBI" id="CHEBI:90616"/>
        <dbReference type="EC" id="2.1.1.72"/>
    </reaction>
</comment>
<dbReference type="Gene3D" id="1.10.1020.10">
    <property type="entry name" value="Adenine-specific Methyltransferase, Domain 2"/>
    <property type="match status" value="1"/>
</dbReference>
<dbReference type="PRINTS" id="PR00505">
    <property type="entry name" value="D12N6MTFRASE"/>
</dbReference>
<reference evidence="7" key="1">
    <citation type="journal article" date="2014" name="Front. Microbiol.">
        <title>High frequency of phylogenetically diverse reductive dehalogenase-homologous genes in deep subseafloor sedimentary metagenomes.</title>
        <authorList>
            <person name="Kawai M."/>
            <person name="Futagami T."/>
            <person name="Toyoda A."/>
            <person name="Takaki Y."/>
            <person name="Nishi S."/>
            <person name="Hori S."/>
            <person name="Arai W."/>
            <person name="Tsubouchi T."/>
            <person name="Morono Y."/>
            <person name="Uchiyama I."/>
            <person name="Ito T."/>
            <person name="Fujiyama A."/>
            <person name="Inagaki F."/>
            <person name="Takami H."/>
        </authorList>
    </citation>
    <scope>NUCLEOTIDE SEQUENCE</scope>
    <source>
        <strain evidence="7">Expedition CK06-06</strain>
    </source>
</reference>
<comment type="similarity">
    <text evidence="1">Belongs to the N(4)/N(6)-methyltransferase family.</text>
</comment>
<dbReference type="GO" id="GO:0009307">
    <property type="term" value="P:DNA restriction-modification system"/>
    <property type="evidence" value="ECO:0007669"/>
    <property type="project" value="InterPro"/>
</dbReference>
<evidence type="ECO:0000313" key="7">
    <source>
        <dbReference type="EMBL" id="GAH32764.1"/>
    </source>
</evidence>
<comment type="caution">
    <text evidence="7">The sequence shown here is derived from an EMBL/GenBank/DDBJ whole genome shotgun (WGS) entry which is preliminary data.</text>
</comment>
<name>X1FTT1_9ZZZZ</name>
<keyword evidence="5" id="KW-0949">S-adenosyl-L-methionine</keyword>
<dbReference type="GO" id="GO:0032259">
    <property type="term" value="P:methylation"/>
    <property type="evidence" value="ECO:0007669"/>
    <property type="project" value="UniProtKB-KW"/>
</dbReference>
<dbReference type="EMBL" id="BARU01009095">
    <property type="protein sequence ID" value="GAH32764.1"/>
    <property type="molecule type" value="Genomic_DNA"/>
</dbReference>
<evidence type="ECO:0000256" key="3">
    <source>
        <dbReference type="ARBA" id="ARBA00022603"/>
    </source>
</evidence>
<dbReference type="GO" id="GO:0009007">
    <property type="term" value="F:site-specific DNA-methyltransferase (adenine-specific) activity"/>
    <property type="evidence" value="ECO:0007669"/>
    <property type="project" value="UniProtKB-EC"/>
</dbReference>
<dbReference type="InterPro" id="IPR002052">
    <property type="entry name" value="DNA_methylase_N6_adenine_CS"/>
</dbReference>
<feature type="non-terminal residue" evidence="7">
    <location>
        <position position="1"/>
    </location>
</feature>
<dbReference type="InterPro" id="IPR029063">
    <property type="entry name" value="SAM-dependent_MTases_sf"/>
</dbReference>
<evidence type="ECO:0000256" key="4">
    <source>
        <dbReference type="ARBA" id="ARBA00022679"/>
    </source>
</evidence>
<gene>
    <name evidence="7" type="ORF">S03H2_17607</name>
</gene>
<dbReference type="AlphaFoldDB" id="X1FTT1"/>
<dbReference type="Pfam" id="PF02086">
    <property type="entry name" value="MethyltransfD12"/>
    <property type="match status" value="1"/>
</dbReference>
<dbReference type="PROSITE" id="PS00092">
    <property type="entry name" value="N6_MTASE"/>
    <property type="match status" value="1"/>
</dbReference>
<dbReference type="InterPro" id="IPR012327">
    <property type="entry name" value="MeTrfase_D12"/>
</dbReference>
<keyword evidence="3" id="KW-0489">Methyltransferase</keyword>
<evidence type="ECO:0000256" key="2">
    <source>
        <dbReference type="ARBA" id="ARBA00011900"/>
    </source>
</evidence>
<feature type="non-terminal residue" evidence="7">
    <location>
        <position position="345"/>
    </location>
</feature>
<accession>X1FTT1</accession>